<dbReference type="OrthoDB" id="9805913at2"/>
<dbReference type="PANTHER" id="PTHR37419">
    <property type="entry name" value="SERINE/THREONINE-PROTEIN KINASE TOXIN HIPA"/>
    <property type="match status" value="1"/>
</dbReference>
<accession>A0A562VM49</accession>
<dbReference type="GO" id="GO:0005829">
    <property type="term" value="C:cytosol"/>
    <property type="evidence" value="ECO:0007669"/>
    <property type="project" value="TreeGrafter"/>
</dbReference>
<sequence length="267" mass="29410">MAREQQVYVFIYLPGETTAVPAGVFTHYPDDGIGRFSYGRRYLERPNALPVDTVALPLGTRAKDVTTNGGLYGAFRDASPDYWGRLVIAAEAKVPPETLGEMDYLLQANASRVGNLDFRGSLDQGEPERRPPAFQSLGELLEAASRLQEGGEVSQGLLRLLEQGSSVVGARPKCTVELEGALWIAKFPAKGDTVNFPRIEHATMALAKECGIASTTTPGPNWFTSSRYGYFLRMLRGHRATNRKPFPIWKNGVYSDWSPQRTVVKGQ</sequence>
<gene>
    <name evidence="1" type="ORF">JN12_02444</name>
</gene>
<organism evidence="1 2">
    <name type="scientific">Geobacter argillaceus</name>
    <dbReference type="NCBI Taxonomy" id="345631"/>
    <lineage>
        <taxon>Bacteria</taxon>
        <taxon>Pseudomonadati</taxon>
        <taxon>Thermodesulfobacteriota</taxon>
        <taxon>Desulfuromonadia</taxon>
        <taxon>Geobacterales</taxon>
        <taxon>Geobacteraceae</taxon>
        <taxon>Geobacter</taxon>
    </lineage>
</organism>
<comment type="caution">
    <text evidence="1">The sequence shown here is derived from an EMBL/GenBank/DDBJ whole genome shotgun (WGS) entry which is preliminary data.</text>
</comment>
<reference evidence="1 2" key="1">
    <citation type="submission" date="2019-07" db="EMBL/GenBank/DDBJ databases">
        <title>Genomic Encyclopedia of Archaeal and Bacterial Type Strains, Phase II (KMG-II): from individual species to whole genera.</title>
        <authorList>
            <person name="Goeker M."/>
        </authorList>
    </citation>
    <scope>NUCLEOTIDE SEQUENCE [LARGE SCALE GENOMIC DNA]</scope>
    <source>
        <strain evidence="1 2">ATCC BAA-1139</strain>
    </source>
</reference>
<dbReference type="RefSeq" id="WP_145023132.1">
    <property type="nucleotide sequence ID" value="NZ_VLLN01000014.1"/>
</dbReference>
<dbReference type="Proteomes" id="UP000319449">
    <property type="component" value="Unassembled WGS sequence"/>
</dbReference>
<dbReference type="GO" id="GO:0004674">
    <property type="term" value="F:protein serine/threonine kinase activity"/>
    <property type="evidence" value="ECO:0007669"/>
    <property type="project" value="TreeGrafter"/>
</dbReference>
<keyword evidence="1" id="KW-0808">Transferase</keyword>
<keyword evidence="1" id="KW-0418">Kinase</keyword>
<dbReference type="AlphaFoldDB" id="A0A562VM49"/>
<dbReference type="PANTHER" id="PTHR37419:SF8">
    <property type="entry name" value="TOXIN YJJJ"/>
    <property type="match status" value="1"/>
</dbReference>
<evidence type="ECO:0000313" key="1">
    <source>
        <dbReference type="EMBL" id="TWJ18807.1"/>
    </source>
</evidence>
<keyword evidence="2" id="KW-1185">Reference proteome</keyword>
<evidence type="ECO:0000313" key="2">
    <source>
        <dbReference type="Proteomes" id="UP000319449"/>
    </source>
</evidence>
<dbReference type="EMBL" id="VLLN01000014">
    <property type="protein sequence ID" value="TWJ18807.1"/>
    <property type="molecule type" value="Genomic_DNA"/>
</dbReference>
<name>A0A562VM49_9BACT</name>
<protein>
    <submittedName>
        <fullName evidence="1">Serine/threonine-protein kinase HipA</fullName>
    </submittedName>
</protein>
<dbReference type="InterPro" id="IPR052028">
    <property type="entry name" value="HipA_Ser/Thr_kinase"/>
</dbReference>
<proteinExistence type="predicted"/>